<keyword evidence="2" id="KW-1185">Reference proteome</keyword>
<comment type="caution">
    <text evidence="1">The sequence shown here is derived from an EMBL/GenBank/DDBJ whole genome shotgun (WGS) entry which is preliminary data.</text>
</comment>
<dbReference type="Proteomes" id="UP000596742">
    <property type="component" value="Unassembled WGS sequence"/>
</dbReference>
<dbReference type="EMBL" id="UYJE01003593">
    <property type="protein sequence ID" value="VDI20619.1"/>
    <property type="molecule type" value="Genomic_DNA"/>
</dbReference>
<evidence type="ECO:0000313" key="2">
    <source>
        <dbReference type="Proteomes" id="UP000596742"/>
    </source>
</evidence>
<sequence length="53" mass="6091">MDQEVGRPDQMLSSFYLMLKHKKCCSGSCHVFKQGSQDLKKYVASERQHTNQG</sequence>
<organism evidence="1 2">
    <name type="scientific">Mytilus galloprovincialis</name>
    <name type="common">Mediterranean mussel</name>
    <dbReference type="NCBI Taxonomy" id="29158"/>
    <lineage>
        <taxon>Eukaryota</taxon>
        <taxon>Metazoa</taxon>
        <taxon>Spiralia</taxon>
        <taxon>Lophotrochozoa</taxon>
        <taxon>Mollusca</taxon>
        <taxon>Bivalvia</taxon>
        <taxon>Autobranchia</taxon>
        <taxon>Pteriomorphia</taxon>
        <taxon>Mytilida</taxon>
        <taxon>Mytiloidea</taxon>
        <taxon>Mytilidae</taxon>
        <taxon>Mytilinae</taxon>
        <taxon>Mytilus</taxon>
    </lineage>
</organism>
<evidence type="ECO:0000313" key="1">
    <source>
        <dbReference type="EMBL" id="VDI20619.1"/>
    </source>
</evidence>
<protein>
    <submittedName>
        <fullName evidence="1">Uncharacterized protein</fullName>
    </submittedName>
</protein>
<reference evidence="1" key="1">
    <citation type="submission" date="2018-11" db="EMBL/GenBank/DDBJ databases">
        <authorList>
            <person name="Alioto T."/>
            <person name="Alioto T."/>
        </authorList>
    </citation>
    <scope>NUCLEOTIDE SEQUENCE</scope>
</reference>
<gene>
    <name evidence="1" type="ORF">MGAL_10B035169</name>
</gene>
<name>A0A8B6DJL5_MYTGA</name>
<proteinExistence type="predicted"/>
<accession>A0A8B6DJL5</accession>
<dbReference type="AlphaFoldDB" id="A0A8B6DJL5"/>